<feature type="region of interest" description="Disordered" evidence="2">
    <location>
        <begin position="42"/>
        <end position="69"/>
    </location>
</feature>
<comment type="similarity">
    <text evidence="1">Belongs to the RMD1/sif2 family.</text>
</comment>
<reference evidence="5" key="1">
    <citation type="submission" date="2021-01" db="EMBL/GenBank/DDBJ databases">
        <authorList>
            <person name="Corre E."/>
            <person name="Pelletier E."/>
            <person name="Niang G."/>
            <person name="Scheremetjew M."/>
            <person name="Finn R."/>
            <person name="Kale V."/>
            <person name="Holt S."/>
            <person name="Cochrane G."/>
            <person name="Meng A."/>
            <person name="Brown T."/>
            <person name="Cohen L."/>
        </authorList>
    </citation>
    <scope>NUCLEOTIDE SEQUENCE</scope>
    <source>
        <strain evidence="5">CCMP2058</strain>
    </source>
</reference>
<dbReference type="EMBL" id="HBEM01007015">
    <property type="protein sequence ID" value="CAD8438408.1"/>
    <property type="molecule type" value="Transcribed_RNA"/>
</dbReference>
<feature type="compositionally biased region" description="Polar residues" evidence="2">
    <location>
        <begin position="45"/>
        <end position="68"/>
    </location>
</feature>
<accession>A0A7S0CYY3</accession>
<dbReference type="PANTHER" id="PTHR16255">
    <property type="entry name" value="REQUIRED FOR MEIOTIC NUCLEAR DIVISION PROTEIN 1 HOMOLOG"/>
    <property type="match status" value="1"/>
</dbReference>
<evidence type="ECO:0000256" key="1">
    <source>
        <dbReference type="ARBA" id="ARBA00008306"/>
    </source>
</evidence>
<dbReference type="AlphaFoldDB" id="A0A7S0CYY3"/>
<keyword evidence="3" id="KW-0732">Signal</keyword>
<evidence type="ECO:0000256" key="3">
    <source>
        <dbReference type="SAM" id="SignalP"/>
    </source>
</evidence>
<sequence length="575" mass="64720">MVFCRIFVLLASTVLSHVPNLPSRELMARNFKVSYPRNTGLPLSRSASRTHTQSTRWVAGETTSTTTPPRKAHIVKKKRDLQHRRADGQPYRQPDVPILPRSLFEEDPNYRPEGSVEAWCVGASLDMSGIRDKFFFPGGSQFLESLQKNQPVIATRPTAPLREDGLADWLKKAAVYTSSNIKKAAVTTSTTIVKKIKKPSGAVERLRVNHTGEEMKPEVDAIITFGAPELDFKITSVFDEVLFGKLGGADVFLFNFGVIVGWGVSESDMDKLRKLLRPFVFQRASLKEMEQDEMKFCYWNDETDQKPAIKKDTIPLRTSNTFEKLAYSYGFAQSTKLSVFESVVDQTIDRTKRIPESLARYGTTWMSRNCIAKQLGQLFVLRCNVNLQSDILDTPEILWDFDEWESLYIASKRYLSVSERVRILNQRLDVIKDLYDILNDELGVQQSHREGLIIIALISLELIVEIFKELVDIPAIASFFHALPNAIQSAAKASPIKFFFLISILTAWTIIASPLAEMFRKFRAKLAFENSVKMARAGGGMYLQGPTSDTAAMLQSMVGKLSGTGPDPPRRGSRI</sequence>
<dbReference type="Pfam" id="PF02582">
    <property type="entry name" value="DUF155"/>
    <property type="match status" value="1"/>
</dbReference>
<dbReference type="PANTHER" id="PTHR16255:SF1">
    <property type="entry name" value="REQUIRED FOR MEIOTIC NUCLEAR DIVISION PROTEIN 1 HOMOLOG"/>
    <property type="match status" value="1"/>
</dbReference>
<evidence type="ECO:0000313" key="5">
    <source>
        <dbReference type="EMBL" id="CAD8438408.1"/>
    </source>
</evidence>
<dbReference type="InterPro" id="IPR051624">
    <property type="entry name" value="RMD1/Sad1-interacting"/>
</dbReference>
<name>A0A7S0CYY3_9EUKA</name>
<feature type="chain" id="PRO_5031091503" description="DUF155 domain-containing protein" evidence="3">
    <location>
        <begin position="17"/>
        <end position="575"/>
    </location>
</feature>
<gene>
    <name evidence="5" type="ORF">LAMO00422_LOCUS4900</name>
</gene>
<protein>
    <recommendedName>
        <fullName evidence="4">DUF155 domain-containing protein</fullName>
    </recommendedName>
</protein>
<feature type="signal peptide" evidence="3">
    <location>
        <begin position="1"/>
        <end position="16"/>
    </location>
</feature>
<dbReference type="GO" id="GO:0005739">
    <property type="term" value="C:mitochondrion"/>
    <property type="evidence" value="ECO:0007669"/>
    <property type="project" value="UniProtKB-ARBA"/>
</dbReference>
<feature type="domain" description="DUF155" evidence="4">
    <location>
        <begin position="251"/>
        <end position="425"/>
    </location>
</feature>
<organism evidence="5">
    <name type="scientific">Amorphochlora amoebiformis</name>
    <dbReference type="NCBI Taxonomy" id="1561963"/>
    <lineage>
        <taxon>Eukaryota</taxon>
        <taxon>Sar</taxon>
        <taxon>Rhizaria</taxon>
        <taxon>Cercozoa</taxon>
        <taxon>Chlorarachniophyceae</taxon>
        <taxon>Amorphochlora</taxon>
    </lineage>
</organism>
<evidence type="ECO:0000256" key="2">
    <source>
        <dbReference type="SAM" id="MobiDB-lite"/>
    </source>
</evidence>
<proteinExistence type="inferred from homology"/>
<dbReference type="InterPro" id="IPR003734">
    <property type="entry name" value="DUF155"/>
</dbReference>
<evidence type="ECO:0000259" key="4">
    <source>
        <dbReference type="Pfam" id="PF02582"/>
    </source>
</evidence>